<sequence>MTPEIPLPSGVSCERTYRVLVDGTSKPLPCRWFVPEPHPEGDWVCRVEMTWPGGRVQKAHACGIDSTQALLLALETVHTLILTSDESIDWFEEHDDLGLPCRDYHAEGLAERKARREGK</sequence>
<name>A0ABY4ZZY1_9CAUL</name>
<dbReference type="Pfam" id="PF22302">
    <property type="entry name" value="DUF6968"/>
    <property type="match status" value="1"/>
</dbReference>
<reference evidence="2 3" key="1">
    <citation type="submission" date="2022-04" db="EMBL/GenBank/DDBJ databases">
        <title>Genome sequence of soybean root-associated Caulobacter segnis RL271.</title>
        <authorList>
            <person name="Longley R."/>
            <person name="Bonito G."/>
            <person name="Trigodet F."/>
            <person name="Crosson S."/>
            <person name="Fiebig A."/>
        </authorList>
    </citation>
    <scope>NUCLEOTIDE SEQUENCE [LARGE SCALE GENOMIC DNA]</scope>
    <source>
        <strain evidence="2 3">RL271</strain>
    </source>
</reference>
<proteinExistence type="predicted"/>
<accession>A0ABY4ZZY1</accession>
<evidence type="ECO:0000313" key="2">
    <source>
        <dbReference type="EMBL" id="USQ98179.1"/>
    </source>
</evidence>
<evidence type="ECO:0000259" key="1">
    <source>
        <dbReference type="Pfam" id="PF22302"/>
    </source>
</evidence>
<feature type="domain" description="DUF6968" evidence="1">
    <location>
        <begin position="14"/>
        <end position="100"/>
    </location>
</feature>
<organism evidence="2 3">
    <name type="scientific">Caulobacter segnis</name>
    <dbReference type="NCBI Taxonomy" id="88688"/>
    <lineage>
        <taxon>Bacteria</taxon>
        <taxon>Pseudomonadati</taxon>
        <taxon>Pseudomonadota</taxon>
        <taxon>Alphaproteobacteria</taxon>
        <taxon>Caulobacterales</taxon>
        <taxon>Caulobacteraceae</taxon>
        <taxon>Caulobacter</taxon>
    </lineage>
</organism>
<gene>
    <name evidence="2" type="ORF">MZV50_11825</name>
</gene>
<keyword evidence="3" id="KW-1185">Reference proteome</keyword>
<evidence type="ECO:0000313" key="3">
    <source>
        <dbReference type="Proteomes" id="UP001057520"/>
    </source>
</evidence>
<dbReference type="InterPro" id="IPR054241">
    <property type="entry name" value="DUF6968"/>
</dbReference>
<dbReference type="EMBL" id="CP096040">
    <property type="protein sequence ID" value="USQ98179.1"/>
    <property type="molecule type" value="Genomic_DNA"/>
</dbReference>
<dbReference type="Proteomes" id="UP001057520">
    <property type="component" value="Chromosome"/>
</dbReference>
<protein>
    <recommendedName>
        <fullName evidence="1">DUF6968 domain-containing protein</fullName>
    </recommendedName>
</protein>